<gene>
    <name evidence="1" type="ORF">BacF7301_03780</name>
</gene>
<evidence type="ECO:0008006" key="3">
    <source>
        <dbReference type="Google" id="ProtNLM"/>
    </source>
</evidence>
<dbReference type="KEGG" id="bfc:BacF7301_03780"/>
<dbReference type="EMBL" id="CP050831">
    <property type="protein sequence ID" value="QIU93321.1"/>
    <property type="molecule type" value="Genomic_DNA"/>
</dbReference>
<reference evidence="1 2" key="1">
    <citation type="submission" date="2020-03" db="EMBL/GenBank/DDBJ databases">
        <title>Genomic analysis of Bacteroides faecium CBA7301.</title>
        <authorList>
            <person name="Kim J."/>
            <person name="Roh S.W."/>
        </authorList>
    </citation>
    <scope>NUCLEOTIDE SEQUENCE [LARGE SCALE GENOMIC DNA]</scope>
    <source>
        <strain evidence="1 2">CBA7301</strain>
    </source>
</reference>
<dbReference type="RefSeq" id="WP_167960353.1">
    <property type="nucleotide sequence ID" value="NZ_CP050831.1"/>
</dbReference>
<keyword evidence="2" id="KW-1185">Reference proteome</keyword>
<proteinExistence type="predicted"/>
<dbReference type="AlphaFoldDB" id="A0A6H0KJW9"/>
<sequence>MNQTQVRTILLLIVLICHTPLFAQRNFERHEFSFHVGYGNMFKGTPSLTLSTHSYQRELAQGVSWDGQYYFRPLKRFIFGAVYTGFSSKGSHSEGSDHLLIHFIGAQIGMCNANTKHWQVRMTAGPGGMFFRNNSQVFGKTRKVTAGNIGLLINSNVNYKLTPNLGIGIGVQYLATGLFRMKSHYHGETVTVKFDENQDANLSRLNISGGLSYYF</sequence>
<name>A0A6H0KJW9_9BACE</name>
<dbReference type="Proteomes" id="UP000501780">
    <property type="component" value="Chromosome"/>
</dbReference>
<evidence type="ECO:0000313" key="2">
    <source>
        <dbReference type="Proteomes" id="UP000501780"/>
    </source>
</evidence>
<accession>A0A6H0KJW9</accession>
<protein>
    <recommendedName>
        <fullName evidence="3">Outer membrane protein beta-barrel domain-containing protein</fullName>
    </recommendedName>
</protein>
<organism evidence="1 2">
    <name type="scientific">Bacteroides faecium</name>
    <dbReference type="NCBI Taxonomy" id="2715212"/>
    <lineage>
        <taxon>Bacteria</taxon>
        <taxon>Pseudomonadati</taxon>
        <taxon>Bacteroidota</taxon>
        <taxon>Bacteroidia</taxon>
        <taxon>Bacteroidales</taxon>
        <taxon>Bacteroidaceae</taxon>
        <taxon>Bacteroides</taxon>
    </lineage>
</organism>
<evidence type="ECO:0000313" key="1">
    <source>
        <dbReference type="EMBL" id="QIU93321.1"/>
    </source>
</evidence>